<keyword evidence="4" id="KW-1185">Reference proteome</keyword>
<keyword evidence="2" id="KW-0732">Signal</keyword>
<dbReference type="EMBL" id="KZ302133">
    <property type="protein sequence ID" value="PFH47113.1"/>
    <property type="molecule type" value="Genomic_DNA"/>
</dbReference>
<accession>A0A2A9NHH8</accession>
<feature type="compositionally biased region" description="Polar residues" evidence="1">
    <location>
        <begin position="132"/>
        <end position="161"/>
    </location>
</feature>
<gene>
    <name evidence="3" type="ORF">AMATHDRAFT_50541</name>
</gene>
<feature type="compositionally biased region" description="Low complexity" evidence="1">
    <location>
        <begin position="80"/>
        <end position="105"/>
    </location>
</feature>
<dbReference type="Proteomes" id="UP000242287">
    <property type="component" value="Unassembled WGS sequence"/>
</dbReference>
<evidence type="ECO:0000256" key="2">
    <source>
        <dbReference type="SAM" id="SignalP"/>
    </source>
</evidence>
<protein>
    <submittedName>
        <fullName evidence="3">Uncharacterized protein</fullName>
    </submittedName>
</protein>
<feature type="compositionally biased region" description="Basic and acidic residues" evidence="1">
    <location>
        <begin position="171"/>
        <end position="182"/>
    </location>
</feature>
<proteinExistence type="predicted"/>
<evidence type="ECO:0000313" key="4">
    <source>
        <dbReference type="Proteomes" id="UP000242287"/>
    </source>
</evidence>
<dbReference type="AlphaFoldDB" id="A0A2A9NHH8"/>
<reference evidence="3 4" key="1">
    <citation type="submission" date="2014-02" db="EMBL/GenBank/DDBJ databases">
        <title>Transposable element dynamics among asymbiotic and ectomycorrhizal Amanita fungi.</title>
        <authorList>
            <consortium name="DOE Joint Genome Institute"/>
            <person name="Hess J."/>
            <person name="Skrede I."/>
            <person name="Wolfe B."/>
            <person name="LaButti K."/>
            <person name="Ohm R.A."/>
            <person name="Grigoriev I.V."/>
            <person name="Pringle A."/>
        </authorList>
    </citation>
    <scope>NUCLEOTIDE SEQUENCE [LARGE SCALE GENOMIC DNA]</scope>
    <source>
        <strain evidence="3 4">SKay4041</strain>
    </source>
</reference>
<feature type="region of interest" description="Disordered" evidence="1">
    <location>
        <begin position="45"/>
        <end position="116"/>
    </location>
</feature>
<feature type="signal peptide" evidence="2">
    <location>
        <begin position="1"/>
        <end position="23"/>
    </location>
</feature>
<feature type="compositionally biased region" description="Polar residues" evidence="1">
    <location>
        <begin position="51"/>
        <end position="67"/>
    </location>
</feature>
<evidence type="ECO:0000313" key="3">
    <source>
        <dbReference type="EMBL" id="PFH47113.1"/>
    </source>
</evidence>
<feature type="region of interest" description="Disordered" evidence="1">
    <location>
        <begin position="132"/>
        <end position="192"/>
    </location>
</feature>
<feature type="chain" id="PRO_5012925137" evidence="2">
    <location>
        <begin position="24"/>
        <end position="208"/>
    </location>
</feature>
<organism evidence="3 4">
    <name type="scientific">Amanita thiersii Skay4041</name>
    <dbReference type="NCBI Taxonomy" id="703135"/>
    <lineage>
        <taxon>Eukaryota</taxon>
        <taxon>Fungi</taxon>
        <taxon>Dikarya</taxon>
        <taxon>Basidiomycota</taxon>
        <taxon>Agaricomycotina</taxon>
        <taxon>Agaricomycetes</taxon>
        <taxon>Agaricomycetidae</taxon>
        <taxon>Agaricales</taxon>
        <taxon>Pluteineae</taxon>
        <taxon>Amanitaceae</taxon>
        <taxon>Amanita</taxon>
    </lineage>
</organism>
<sequence length="208" mass="22784">MHFPNILLFAAVLLMSTAAGVHAMPTPMGNSDSDSDMGLQIVRNRKPSRGHTPNSDIHSLSSTTSQGYWADDEKSRSSWKKSLTSSYGASSSDSESSRRLLPSSESDLESERFYSGSNMPSTWSMTSWSFDGSTGSDKGDNQFRTVQSNHNGDINRSQGGVHSQRKGSPSPKERFSGKKDSGGCHTGGTQNRNRRKCEFRCDSWCPTQ</sequence>
<name>A0A2A9NHH8_9AGAR</name>
<evidence type="ECO:0000256" key="1">
    <source>
        <dbReference type="SAM" id="MobiDB-lite"/>
    </source>
</evidence>